<organism evidence="1 2">
    <name type="scientific">Mycobacteroides abscessus 1948</name>
    <dbReference type="NCBI Taxonomy" id="1299323"/>
    <lineage>
        <taxon>Bacteria</taxon>
        <taxon>Bacillati</taxon>
        <taxon>Actinomycetota</taxon>
        <taxon>Actinomycetes</taxon>
        <taxon>Mycobacteriales</taxon>
        <taxon>Mycobacteriaceae</taxon>
        <taxon>Mycobacteroides</taxon>
        <taxon>Mycobacteroides abscessus</taxon>
    </lineage>
</organism>
<dbReference type="AlphaFoldDB" id="A0A829QP74"/>
<accession>A0A829QP74</accession>
<dbReference type="EMBL" id="JAOH01000002">
    <property type="protein sequence ID" value="EUA64992.1"/>
    <property type="molecule type" value="Genomic_DNA"/>
</dbReference>
<reference evidence="1 2" key="1">
    <citation type="submission" date="2013-12" db="EMBL/GenBank/DDBJ databases">
        <authorList>
            <person name="Zelazny A."/>
            <person name="Olivier K."/>
            <person name="Holland S."/>
            <person name="Lenaerts A."/>
            <person name="Ordway D."/>
            <person name="DeGroote M.A."/>
            <person name="Parker T."/>
            <person name="Sizemore C."/>
            <person name="Tallon L.J."/>
            <person name="Sadzewicz L.K."/>
            <person name="Sengamalay N."/>
            <person name="Fraser C.M."/>
            <person name="Hine E."/>
            <person name="Shefchek K.A."/>
            <person name="Das S.P."/>
            <person name="Tettelin H."/>
        </authorList>
    </citation>
    <scope>NUCLEOTIDE SEQUENCE [LARGE SCALE GENOMIC DNA]</scope>
    <source>
        <strain evidence="1 2">1948</strain>
    </source>
</reference>
<protein>
    <submittedName>
        <fullName evidence="1">Uncharacterized protein</fullName>
    </submittedName>
</protein>
<comment type="caution">
    <text evidence="1">The sequence shown here is derived from an EMBL/GenBank/DDBJ whole genome shotgun (WGS) entry which is preliminary data.</text>
</comment>
<gene>
    <name evidence="1" type="ORF">I542_5170</name>
</gene>
<evidence type="ECO:0000313" key="2">
    <source>
        <dbReference type="Proteomes" id="UP000021210"/>
    </source>
</evidence>
<name>A0A829QP74_9MYCO</name>
<sequence length="38" mass="4241">MPQDFSGCARELHCTAMALVVGMLLWRKGFGSPWPCDE</sequence>
<proteinExistence type="predicted"/>
<dbReference type="Proteomes" id="UP000021210">
    <property type="component" value="Unassembled WGS sequence"/>
</dbReference>
<evidence type="ECO:0000313" key="1">
    <source>
        <dbReference type="EMBL" id="EUA64992.1"/>
    </source>
</evidence>